<dbReference type="RefSeq" id="WP_084575729.1">
    <property type="nucleotide sequence ID" value="NZ_CP155572.1"/>
</dbReference>
<reference evidence="1 2" key="1">
    <citation type="submission" date="2017-04" db="EMBL/GenBank/DDBJ databases">
        <authorList>
            <person name="Afonso C.L."/>
            <person name="Miller P.J."/>
            <person name="Scott M.A."/>
            <person name="Spackman E."/>
            <person name="Goraichik I."/>
            <person name="Dimitrov K.M."/>
            <person name="Suarez D.L."/>
            <person name="Swayne D.E."/>
        </authorList>
    </citation>
    <scope>NUCLEOTIDE SEQUENCE [LARGE SCALE GENOMIC DNA]</scope>
    <source>
        <strain evidence="1 2">DSM 5090</strain>
    </source>
</reference>
<evidence type="ECO:0000313" key="1">
    <source>
        <dbReference type="EMBL" id="SMC74252.1"/>
    </source>
</evidence>
<accession>A0A1W2BNH8</accession>
<dbReference type="STRING" id="112901.SAMN04488500_10812"/>
<dbReference type="EMBL" id="FWXI01000008">
    <property type="protein sequence ID" value="SMC74252.1"/>
    <property type="molecule type" value="Genomic_DNA"/>
</dbReference>
<sequence length="220" mass="25562">MEKIVKQVTEWEFLQNLPLEMCGFTLINELMTCGSQYRIFTYNNQKARRSFTVLYDKATKDFLVRTVIGLTEFCDISFFTANIAALEKLLRERMEKTLCGLAQFDANCLCAQFASKKILEWPYALQLPKNLAGFELFITPQEPFKGLNGSYVIIDYSDFATESNLVVNYNIFRDQFFSEIRLRRTPIPTAEFDAKTLPELEGRLNDNLNPMLEKLRLKLQ</sequence>
<name>A0A1W2BNH8_9FIRM</name>
<proteinExistence type="predicted"/>
<keyword evidence="2" id="KW-1185">Reference proteome</keyword>
<evidence type="ECO:0000313" key="2">
    <source>
        <dbReference type="Proteomes" id="UP000192738"/>
    </source>
</evidence>
<gene>
    <name evidence="1" type="ORF">SAMN04488500_10812</name>
</gene>
<dbReference type="OrthoDB" id="1633695at2"/>
<protein>
    <submittedName>
        <fullName evidence="1">Uncharacterized protein</fullName>
    </submittedName>
</protein>
<dbReference type="Proteomes" id="UP000192738">
    <property type="component" value="Unassembled WGS sequence"/>
</dbReference>
<dbReference type="AlphaFoldDB" id="A0A1W2BNH8"/>
<organism evidence="1 2">
    <name type="scientific">Sporomusa malonica</name>
    <dbReference type="NCBI Taxonomy" id="112901"/>
    <lineage>
        <taxon>Bacteria</taxon>
        <taxon>Bacillati</taxon>
        <taxon>Bacillota</taxon>
        <taxon>Negativicutes</taxon>
        <taxon>Selenomonadales</taxon>
        <taxon>Sporomusaceae</taxon>
        <taxon>Sporomusa</taxon>
    </lineage>
</organism>